<reference evidence="2 3" key="1">
    <citation type="submission" date="2018-07" db="EMBL/GenBank/DDBJ databases">
        <title>High-quality-draft genome sequence of Gaiella occulta.</title>
        <authorList>
            <person name="Severino R."/>
            <person name="Froufe H.J.C."/>
            <person name="Rainey F.A."/>
            <person name="Barroso C."/>
            <person name="Albuquerque L."/>
            <person name="Lobo-Da-Cunha A."/>
            <person name="Da Costa M.S."/>
            <person name="Egas C."/>
        </authorList>
    </citation>
    <scope>NUCLEOTIDE SEQUENCE [LARGE SCALE GENOMIC DNA]</scope>
    <source>
        <strain evidence="2 3">F2-233</strain>
    </source>
</reference>
<evidence type="ECO:0000313" key="3">
    <source>
        <dbReference type="Proteomes" id="UP000254134"/>
    </source>
</evidence>
<dbReference type="InterPro" id="IPR036249">
    <property type="entry name" value="Thioredoxin-like_sf"/>
</dbReference>
<dbReference type="InterPro" id="IPR004045">
    <property type="entry name" value="Glutathione_S-Trfase_N"/>
</dbReference>
<accession>A0A7M2YXV8</accession>
<protein>
    <recommendedName>
        <fullName evidence="1">GST N-terminal domain-containing protein</fullName>
    </recommendedName>
</protein>
<evidence type="ECO:0000313" key="2">
    <source>
        <dbReference type="EMBL" id="RDI74886.1"/>
    </source>
</evidence>
<sequence>MPVKLHRCSVMWLKTERHPCWRVQKALDDAGIEYEVVKETLLPRSRRTAVIEHTGQSRLPAIELEDGSWFREESAQMARAISEGRLSPGPSA</sequence>
<name>A0A7M2YXV8_9ACTN</name>
<dbReference type="Gene3D" id="3.40.30.10">
    <property type="entry name" value="Glutaredoxin"/>
    <property type="match status" value="1"/>
</dbReference>
<dbReference type="EMBL" id="QQZY01000003">
    <property type="protein sequence ID" value="RDI74886.1"/>
    <property type="molecule type" value="Genomic_DNA"/>
</dbReference>
<dbReference type="Pfam" id="PF13409">
    <property type="entry name" value="GST_N_2"/>
    <property type="match status" value="1"/>
</dbReference>
<organism evidence="2 3">
    <name type="scientific">Gaiella occulta</name>
    <dbReference type="NCBI Taxonomy" id="1002870"/>
    <lineage>
        <taxon>Bacteria</taxon>
        <taxon>Bacillati</taxon>
        <taxon>Actinomycetota</taxon>
        <taxon>Thermoleophilia</taxon>
        <taxon>Gaiellales</taxon>
        <taxon>Gaiellaceae</taxon>
        <taxon>Gaiella</taxon>
    </lineage>
</organism>
<reference evidence="3" key="2">
    <citation type="journal article" date="2019" name="MicrobiologyOpen">
        <title>High-quality draft genome sequence of Gaiella occulta isolated from a 150 meter deep mineral water borehole and comparison with the genome sequences of other deep-branching lineages of the phylum Actinobacteria.</title>
        <authorList>
            <person name="Severino R."/>
            <person name="Froufe H.J.C."/>
            <person name="Barroso C."/>
            <person name="Albuquerque L."/>
            <person name="Lobo-da-Cunha A."/>
            <person name="da Costa M.S."/>
            <person name="Egas C."/>
        </authorList>
    </citation>
    <scope>NUCLEOTIDE SEQUENCE [LARGE SCALE GENOMIC DNA]</scope>
    <source>
        <strain evidence="3">F2-233</strain>
    </source>
</reference>
<gene>
    <name evidence="2" type="ORF">Gocc_1775</name>
</gene>
<dbReference type="RefSeq" id="WP_181813498.1">
    <property type="nucleotide sequence ID" value="NZ_QQZY01000003.1"/>
</dbReference>
<dbReference type="Proteomes" id="UP000254134">
    <property type="component" value="Unassembled WGS sequence"/>
</dbReference>
<evidence type="ECO:0000259" key="1">
    <source>
        <dbReference type="Pfam" id="PF13409"/>
    </source>
</evidence>
<dbReference type="AlphaFoldDB" id="A0A7M2YXV8"/>
<proteinExistence type="predicted"/>
<feature type="domain" description="GST N-terminal" evidence="1">
    <location>
        <begin position="20"/>
        <end position="81"/>
    </location>
</feature>
<dbReference type="SUPFAM" id="SSF52833">
    <property type="entry name" value="Thioredoxin-like"/>
    <property type="match status" value="1"/>
</dbReference>
<keyword evidence="3" id="KW-1185">Reference proteome</keyword>
<comment type="caution">
    <text evidence="2">The sequence shown here is derived from an EMBL/GenBank/DDBJ whole genome shotgun (WGS) entry which is preliminary data.</text>
</comment>